<name>A0ABM3ZUQ6_ZIZJJ</name>
<evidence type="ECO:0000256" key="5">
    <source>
        <dbReference type="SAM" id="MobiDB-lite"/>
    </source>
</evidence>
<feature type="compositionally biased region" description="Low complexity" evidence="5">
    <location>
        <begin position="195"/>
        <end position="204"/>
    </location>
</feature>
<dbReference type="RefSeq" id="XP_060668226.1">
    <property type="nucleotide sequence ID" value="XM_060812243.1"/>
</dbReference>
<dbReference type="SUPFAM" id="SSF47459">
    <property type="entry name" value="HLH, helix-loop-helix DNA-binding domain"/>
    <property type="match status" value="1"/>
</dbReference>
<sequence length="685" mass="75844">MTSTSFAAASMYEKEFMELVWEKGEIQVRGPSCRWKSDIVEAKGEKRGKLGSIVNFGRATEDCDHGLKYTTPSVDHHYKPHPHPHHSHEFYSEKIAAAATAATGNNNDCRIVPEYENENDCAEYENECPEYEYAHLKPAVNINDASKLERTITQTNHRLRAFPRRNCSDHIDSTSLPEVVLERQAACVAHKITTTTTTTPSHSSHSSHDSHSDSHYGGQWFLGVGVASNHQEKNSKNSNQKWNKSRRNSGDLSHFSSGIRLATVPKPNNVATNVNTPCTCTAAAAATKYSIVTDKDHQRRPDALGIVPNHHLESLTANTASVKHLQINPTVKPLDLHYLSLRPHVPADEHSEAFGNKVVALEEQLPHKKTKTPKISKPKTKTQTATGKYFTRSPPPSVPSASVCSLGASNSPAHAHAHAHAHPLKRTSEDTEESAYPCKANYSSNNTQSVEDEPKAQAVIKAAVAPGGGRSKRNRTAQIHNLSEKRRRDTINKKMRELKELLPNCNKVDKVSMLDEAIEYLQTLQRQLQQMLSMGNEIMAPQMMLPAGAPHLCDPSMMRLSSSLLPCFPTTTSTSTSTSAGTGTGGHSNPYNSGFQMLPFPAYLLPFNTIPLHSLVPPAISRPTTLFDQPYFASKYYSNPHFVHMFYNNNNNTPTNHVERSRTTQSTSTHQCLDLLESSLDYPRA</sequence>
<evidence type="ECO:0000256" key="2">
    <source>
        <dbReference type="ARBA" id="ARBA00023015"/>
    </source>
</evidence>
<reference evidence="8" key="1">
    <citation type="submission" date="2025-08" db="UniProtKB">
        <authorList>
            <consortium name="RefSeq"/>
        </authorList>
    </citation>
    <scope>IDENTIFICATION</scope>
    <source>
        <tissue evidence="8">Seedling</tissue>
    </source>
</reference>
<evidence type="ECO:0000313" key="7">
    <source>
        <dbReference type="Proteomes" id="UP001652623"/>
    </source>
</evidence>
<evidence type="ECO:0000259" key="6">
    <source>
        <dbReference type="PROSITE" id="PS50888"/>
    </source>
</evidence>
<comment type="subcellular location">
    <subcellularLocation>
        <location evidence="1">Nucleus</location>
    </subcellularLocation>
</comment>
<dbReference type="Proteomes" id="UP001652623">
    <property type="component" value="Chromosome 10"/>
</dbReference>
<dbReference type="PANTHER" id="PTHR46807:SF1">
    <property type="entry name" value="TRANSCRIPTION FACTOR PIF3"/>
    <property type="match status" value="1"/>
</dbReference>
<keyword evidence="2" id="KW-0805">Transcription regulation</keyword>
<organism evidence="7 8">
    <name type="scientific">Ziziphus jujuba</name>
    <name type="common">Chinese jujube</name>
    <name type="synonym">Ziziphus sativa</name>
    <dbReference type="NCBI Taxonomy" id="326968"/>
    <lineage>
        <taxon>Eukaryota</taxon>
        <taxon>Viridiplantae</taxon>
        <taxon>Streptophyta</taxon>
        <taxon>Embryophyta</taxon>
        <taxon>Tracheophyta</taxon>
        <taxon>Spermatophyta</taxon>
        <taxon>Magnoliopsida</taxon>
        <taxon>eudicotyledons</taxon>
        <taxon>Gunneridae</taxon>
        <taxon>Pentapetalae</taxon>
        <taxon>rosids</taxon>
        <taxon>fabids</taxon>
        <taxon>Rosales</taxon>
        <taxon>Rhamnaceae</taxon>
        <taxon>Paliureae</taxon>
        <taxon>Ziziphus</taxon>
    </lineage>
</organism>
<feature type="region of interest" description="Disordered" evidence="5">
    <location>
        <begin position="195"/>
        <end position="214"/>
    </location>
</feature>
<evidence type="ECO:0000256" key="3">
    <source>
        <dbReference type="ARBA" id="ARBA00023163"/>
    </source>
</evidence>
<feature type="region of interest" description="Disordered" evidence="5">
    <location>
        <begin position="367"/>
        <end position="433"/>
    </location>
</feature>
<dbReference type="Gene3D" id="4.10.280.10">
    <property type="entry name" value="Helix-loop-helix DNA-binding domain"/>
    <property type="match status" value="1"/>
</dbReference>
<dbReference type="InterPro" id="IPR036638">
    <property type="entry name" value="HLH_DNA-bd_sf"/>
</dbReference>
<gene>
    <name evidence="8" type="primary">LOC107426221</name>
</gene>
<dbReference type="Pfam" id="PF00010">
    <property type="entry name" value="HLH"/>
    <property type="match status" value="1"/>
</dbReference>
<keyword evidence="3" id="KW-0804">Transcription</keyword>
<accession>A0ABM3ZUQ6</accession>
<evidence type="ECO:0000313" key="8">
    <source>
        <dbReference type="RefSeq" id="XP_060668226.1"/>
    </source>
</evidence>
<feature type="domain" description="BHLH" evidence="6">
    <location>
        <begin position="475"/>
        <end position="524"/>
    </location>
</feature>
<dbReference type="InterPro" id="IPR044273">
    <property type="entry name" value="PIF3-like"/>
</dbReference>
<dbReference type="InterPro" id="IPR011598">
    <property type="entry name" value="bHLH_dom"/>
</dbReference>
<evidence type="ECO:0000256" key="4">
    <source>
        <dbReference type="ARBA" id="ARBA00023242"/>
    </source>
</evidence>
<keyword evidence="4" id="KW-0539">Nucleus</keyword>
<dbReference type="PANTHER" id="PTHR46807">
    <property type="entry name" value="TRANSCRIPTION FACTOR PIF3"/>
    <property type="match status" value="1"/>
</dbReference>
<protein>
    <submittedName>
        <fullName evidence="8">Uncharacterized protein LOC107426221 isoform X1</fullName>
    </submittedName>
</protein>
<dbReference type="GeneID" id="107426221"/>
<dbReference type="PROSITE" id="PS50888">
    <property type="entry name" value="BHLH"/>
    <property type="match status" value="1"/>
</dbReference>
<dbReference type="SMART" id="SM00353">
    <property type="entry name" value="HLH"/>
    <property type="match status" value="1"/>
</dbReference>
<evidence type="ECO:0000256" key="1">
    <source>
        <dbReference type="ARBA" id="ARBA00004123"/>
    </source>
</evidence>
<feature type="compositionally biased region" description="Basic residues" evidence="5">
    <location>
        <begin position="367"/>
        <end position="380"/>
    </location>
</feature>
<keyword evidence="7" id="KW-1185">Reference proteome</keyword>
<feature type="compositionally biased region" description="Basic residues" evidence="5">
    <location>
        <begin position="415"/>
        <end position="425"/>
    </location>
</feature>
<feature type="region of interest" description="Disordered" evidence="5">
    <location>
        <begin position="229"/>
        <end position="254"/>
    </location>
</feature>
<proteinExistence type="predicted"/>